<evidence type="ECO:0000256" key="1">
    <source>
        <dbReference type="ARBA" id="ARBA00022574"/>
    </source>
</evidence>
<feature type="repeat" description="WD" evidence="3">
    <location>
        <begin position="373"/>
        <end position="414"/>
    </location>
</feature>
<feature type="region of interest" description="Disordered" evidence="4">
    <location>
        <begin position="201"/>
        <end position="220"/>
    </location>
</feature>
<comment type="caution">
    <text evidence="6">The sequence shown here is derived from an EMBL/GenBank/DDBJ whole genome shotgun (WGS) entry which is preliminary data.</text>
</comment>
<dbReference type="Gene3D" id="2.130.10.10">
    <property type="entry name" value="YVTN repeat-like/Quinoprotein amine dehydrogenase"/>
    <property type="match status" value="1"/>
</dbReference>
<dbReference type="SUPFAM" id="SSF50978">
    <property type="entry name" value="WD40 repeat-like"/>
    <property type="match status" value="1"/>
</dbReference>
<dbReference type="InterPro" id="IPR036322">
    <property type="entry name" value="WD40_repeat_dom_sf"/>
</dbReference>
<dbReference type="InterPro" id="IPR036047">
    <property type="entry name" value="F-box-like_dom_sf"/>
</dbReference>
<dbReference type="PANTHER" id="PTHR44436">
    <property type="entry name" value="F-BOX/WD REPEAT-CONTAINING PROTEIN 2"/>
    <property type="match status" value="1"/>
</dbReference>
<protein>
    <submittedName>
        <fullName evidence="6">WD40-repeat-containing domain protein</fullName>
    </submittedName>
</protein>
<dbReference type="Gene3D" id="1.20.1280.50">
    <property type="match status" value="1"/>
</dbReference>
<dbReference type="PROSITE" id="PS50082">
    <property type="entry name" value="WD_REPEATS_2"/>
    <property type="match status" value="5"/>
</dbReference>
<dbReference type="Proteomes" id="UP001498771">
    <property type="component" value="Unassembled WGS sequence"/>
</dbReference>
<evidence type="ECO:0000256" key="3">
    <source>
        <dbReference type="PROSITE-ProRule" id="PRU00221"/>
    </source>
</evidence>
<proteinExistence type="predicted"/>
<dbReference type="InterPro" id="IPR042627">
    <property type="entry name" value="FBXW2"/>
</dbReference>
<dbReference type="GeneID" id="90037279"/>
<feature type="repeat" description="WD" evidence="3">
    <location>
        <begin position="536"/>
        <end position="568"/>
    </location>
</feature>
<dbReference type="Pfam" id="PF00400">
    <property type="entry name" value="WD40"/>
    <property type="match status" value="5"/>
</dbReference>
<dbReference type="PROSITE" id="PS50181">
    <property type="entry name" value="FBOX"/>
    <property type="match status" value="1"/>
</dbReference>
<dbReference type="PRINTS" id="PR00320">
    <property type="entry name" value="GPROTEINBRPT"/>
</dbReference>
<evidence type="ECO:0000313" key="7">
    <source>
        <dbReference type="Proteomes" id="UP001498771"/>
    </source>
</evidence>
<sequence length="638" mass="71511">MKSSTCSVVRCDECAAGSDAGLGGAGEVEDPVLRALYSIYEADAYRRLDLSAKEEIAHRLCLVVPELLDVESKPQYTLDSQPKDPCSVLPFEVILQIFGYLRYEDICGAYRVCRRWRHIAQDPAVWLGLYRAQGWSLNEEFVGLLNRYLRRRAGVEEFAYEEVTGADGEMSKDEALEQQVGDIGYPIILSSSSSTINQTTSISDPYISSNSPSPESQDTSEPRRYYINWRYIYEQRAMIEDYWEGGFGWVTSYLSSSNAELTENADAQNANFYWARPPQSWWYNNPQSASLAAVPFQQSRHGWQARVFYADGRASDHEVPIAPSDALVEDNQASSRSAFIYKLQYDKNLIVSASKDRTVKIWNLHSGVLIATLRGHTRSVLCVQFDARKNIIVSGAMDGQIIIWDMRTLRAVDRIEANDGGVMDLAFDDRYIYSAGRDAKVHIYSFQEPRVLVRTLEGHTGVINCMCVKDNTIVTGSADHTVKVWDVDTGRCVHTVRGHSRGVASIDFDGRLVASGGSSRSVHIYDIVTGKSETLPNVHDDIVRTLQFSSDSSRLITGSHDGKIKIWKRADDNCKRGGSRWMLRMSFMIPESIGSLNIFHLRFDHRRIVASAGLNTIICIGLAKGVRGMEQLDGFFSA</sequence>
<gene>
    <name evidence="6" type="ORF">BZA70DRAFT_273039</name>
</gene>
<dbReference type="InterPro" id="IPR020472">
    <property type="entry name" value="WD40_PAC1"/>
</dbReference>
<evidence type="ECO:0000313" key="6">
    <source>
        <dbReference type="EMBL" id="KAK7208150.1"/>
    </source>
</evidence>
<keyword evidence="2" id="KW-0677">Repeat</keyword>
<dbReference type="InterPro" id="IPR019775">
    <property type="entry name" value="WD40_repeat_CS"/>
</dbReference>
<dbReference type="SMART" id="SM00256">
    <property type="entry name" value="FBOX"/>
    <property type="match status" value="1"/>
</dbReference>
<keyword evidence="1 3" id="KW-0853">WD repeat</keyword>
<feature type="non-terminal residue" evidence="6">
    <location>
        <position position="638"/>
    </location>
</feature>
<dbReference type="PROSITE" id="PS50294">
    <property type="entry name" value="WD_REPEATS_REGION"/>
    <property type="match status" value="3"/>
</dbReference>
<feature type="repeat" description="WD" evidence="3">
    <location>
        <begin position="333"/>
        <end position="372"/>
    </location>
</feature>
<feature type="repeat" description="WD" evidence="3">
    <location>
        <begin position="496"/>
        <end position="535"/>
    </location>
</feature>
<dbReference type="InterPro" id="IPR001810">
    <property type="entry name" value="F-box_dom"/>
</dbReference>
<evidence type="ECO:0000256" key="2">
    <source>
        <dbReference type="ARBA" id="ARBA00022737"/>
    </source>
</evidence>
<reference evidence="6 7" key="1">
    <citation type="submission" date="2024-03" db="EMBL/GenBank/DDBJ databases">
        <title>Genome-scale model development and genomic sequencing of the oleaginous clade Lipomyces.</title>
        <authorList>
            <consortium name="Lawrence Berkeley National Laboratory"/>
            <person name="Czajka J.J."/>
            <person name="Han Y."/>
            <person name="Kim J."/>
            <person name="Mondo S.J."/>
            <person name="Hofstad B.A."/>
            <person name="Robles A."/>
            <person name="Haridas S."/>
            <person name="Riley R."/>
            <person name="LaButti K."/>
            <person name="Pangilinan J."/>
            <person name="Andreopoulos W."/>
            <person name="Lipzen A."/>
            <person name="Yan J."/>
            <person name="Wang M."/>
            <person name="Ng V."/>
            <person name="Grigoriev I.V."/>
            <person name="Spatafora J.W."/>
            <person name="Magnuson J.K."/>
            <person name="Baker S.E."/>
            <person name="Pomraning K.R."/>
        </authorList>
    </citation>
    <scope>NUCLEOTIDE SEQUENCE [LARGE SCALE GENOMIC DNA]</scope>
    <source>
        <strain evidence="6 7">Phaff 52-87</strain>
    </source>
</reference>
<dbReference type="PANTHER" id="PTHR44436:SF1">
    <property type="entry name" value="F-BOX_WD REPEAT-CONTAINING PROTEIN 2"/>
    <property type="match status" value="1"/>
</dbReference>
<accession>A0ABR1FE87</accession>
<feature type="domain" description="F-box" evidence="5">
    <location>
        <begin position="83"/>
        <end position="129"/>
    </location>
</feature>
<dbReference type="CDD" id="cd00200">
    <property type="entry name" value="WD40"/>
    <property type="match status" value="1"/>
</dbReference>
<feature type="compositionally biased region" description="Polar residues" evidence="4">
    <location>
        <begin position="206"/>
        <end position="219"/>
    </location>
</feature>
<dbReference type="InterPro" id="IPR015943">
    <property type="entry name" value="WD40/YVTN_repeat-like_dom_sf"/>
</dbReference>
<evidence type="ECO:0000259" key="5">
    <source>
        <dbReference type="PROSITE" id="PS50181"/>
    </source>
</evidence>
<dbReference type="Pfam" id="PF12937">
    <property type="entry name" value="F-box-like"/>
    <property type="match status" value="1"/>
</dbReference>
<dbReference type="SMART" id="SM00320">
    <property type="entry name" value="WD40"/>
    <property type="match status" value="6"/>
</dbReference>
<organism evidence="6 7">
    <name type="scientific">Myxozyma melibiosi</name>
    <dbReference type="NCBI Taxonomy" id="54550"/>
    <lineage>
        <taxon>Eukaryota</taxon>
        <taxon>Fungi</taxon>
        <taxon>Dikarya</taxon>
        <taxon>Ascomycota</taxon>
        <taxon>Saccharomycotina</taxon>
        <taxon>Lipomycetes</taxon>
        <taxon>Lipomycetales</taxon>
        <taxon>Lipomycetaceae</taxon>
        <taxon>Myxozyma</taxon>
    </lineage>
</organism>
<evidence type="ECO:0000256" key="4">
    <source>
        <dbReference type="SAM" id="MobiDB-lite"/>
    </source>
</evidence>
<dbReference type="SUPFAM" id="SSF81383">
    <property type="entry name" value="F-box domain"/>
    <property type="match status" value="1"/>
</dbReference>
<keyword evidence="7" id="KW-1185">Reference proteome</keyword>
<dbReference type="InterPro" id="IPR001680">
    <property type="entry name" value="WD40_rpt"/>
</dbReference>
<name>A0ABR1FE87_9ASCO</name>
<dbReference type="PROSITE" id="PS00678">
    <property type="entry name" value="WD_REPEATS_1"/>
    <property type="match status" value="3"/>
</dbReference>
<dbReference type="RefSeq" id="XP_064771183.1">
    <property type="nucleotide sequence ID" value="XM_064911767.1"/>
</dbReference>
<feature type="repeat" description="WD" evidence="3">
    <location>
        <begin position="456"/>
        <end position="495"/>
    </location>
</feature>
<dbReference type="EMBL" id="JBBJBU010000001">
    <property type="protein sequence ID" value="KAK7208150.1"/>
    <property type="molecule type" value="Genomic_DNA"/>
</dbReference>